<comment type="similarity">
    <text evidence="2">Belongs to the peptidase S49 family.</text>
</comment>
<evidence type="ECO:0000256" key="8">
    <source>
        <dbReference type="SAM" id="Phobius"/>
    </source>
</evidence>
<keyword evidence="11" id="KW-1185">Reference proteome</keyword>
<dbReference type="STRING" id="551996.SAMN05192573_101138"/>
<feature type="transmembrane region" description="Helical" evidence="8">
    <location>
        <begin position="7"/>
        <end position="35"/>
    </location>
</feature>
<comment type="subcellular location">
    <subcellularLocation>
        <location evidence="1">Membrane</location>
    </subcellularLocation>
</comment>
<evidence type="ECO:0000313" key="11">
    <source>
        <dbReference type="Proteomes" id="UP000199705"/>
    </source>
</evidence>
<dbReference type="NCBIfam" id="TIGR00706">
    <property type="entry name" value="SppA_dom"/>
    <property type="match status" value="1"/>
</dbReference>
<dbReference type="GO" id="GO:0016020">
    <property type="term" value="C:membrane"/>
    <property type="evidence" value="ECO:0007669"/>
    <property type="project" value="UniProtKB-SubCell"/>
</dbReference>
<dbReference type="GO" id="GO:0006465">
    <property type="term" value="P:signal peptide processing"/>
    <property type="evidence" value="ECO:0007669"/>
    <property type="project" value="InterPro"/>
</dbReference>
<keyword evidence="8" id="KW-0812">Transmembrane</keyword>
<dbReference type="InterPro" id="IPR047217">
    <property type="entry name" value="S49_SppA_67K_type_N"/>
</dbReference>
<evidence type="ECO:0000259" key="9">
    <source>
        <dbReference type="Pfam" id="PF01343"/>
    </source>
</evidence>
<gene>
    <name evidence="10" type="ORF">SAMN05192573_101138</name>
</gene>
<dbReference type="CDD" id="cd07023">
    <property type="entry name" value="S49_Sppa_N_C"/>
    <property type="match status" value="1"/>
</dbReference>
<keyword evidence="3 10" id="KW-0645">Protease</keyword>
<dbReference type="Proteomes" id="UP000199705">
    <property type="component" value="Unassembled WGS sequence"/>
</dbReference>
<feature type="domain" description="Peptidase S49" evidence="9">
    <location>
        <begin position="127"/>
        <end position="277"/>
    </location>
</feature>
<accession>A0A1G7N7B0</accession>
<dbReference type="SUPFAM" id="SSF52096">
    <property type="entry name" value="ClpP/crotonase"/>
    <property type="match status" value="2"/>
</dbReference>
<dbReference type="AlphaFoldDB" id="A0A1G7N7B0"/>
<reference evidence="11" key="1">
    <citation type="submission" date="2016-10" db="EMBL/GenBank/DDBJ databases">
        <authorList>
            <person name="Varghese N."/>
            <person name="Submissions S."/>
        </authorList>
    </citation>
    <scope>NUCLEOTIDE SEQUENCE [LARGE SCALE GENOMIC DNA]</scope>
    <source>
        <strain evidence="11">Gh-67</strain>
    </source>
</reference>
<keyword evidence="6 8" id="KW-0472">Membrane</keyword>
<dbReference type="PANTHER" id="PTHR33209:SF1">
    <property type="entry name" value="PEPTIDASE S49 DOMAIN-CONTAINING PROTEIN"/>
    <property type="match status" value="1"/>
</dbReference>
<dbReference type="InterPro" id="IPR047272">
    <property type="entry name" value="S49_SppA_C"/>
</dbReference>
<evidence type="ECO:0000256" key="5">
    <source>
        <dbReference type="ARBA" id="ARBA00022825"/>
    </source>
</evidence>
<dbReference type="InterPro" id="IPR002142">
    <property type="entry name" value="Peptidase_S49"/>
</dbReference>
<keyword evidence="4" id="KW-0378">Hydrolase</keyword>
<dbReference type="InterPro" id="IPR004634">
    <property type="entry name" value="Pept_S49_pIV"/>
</dbReference>
<protein>
    <submittedName>
        <fullName evidence="10">Protease-4</fullName>
    </submittedName>
</protein>
<evidence type="ECO:0000256" key="6">
    <source>
        <dbReference type="ARBA" id="ARBA00023136"/>
    </source>
</evidence>
<dbReference type="EMBL" id="FNCG01000001">
    <property type="protein sequence ID" value="SDF69220.1"/>
    <property type="molecule type" value="Genomic_DNA"/>
</dbReference>
<feature type="domain" description="Peptidase S49" evidence="9">
    <location>
        <begin position="380"/>
        <end position="531"/>
    </location>
</feature>
<dbReference type="InterPro" id="IPR004635">
    <property type="entry name" value="Pept_S49_SppA"/>
</dbReference>
<evidence type="ECO:0000313" key="10">
    <source>
        <dbReference type="EMBL" id="SDF69220.1"/>
    </source>
</evidence>
<proteinExistence type="inferred from homology"/>
<dbReference type="NCBIfam" id="TIGR00705">
    <property type="entry name" value="SppA_67K"/>
    <property type="match status" value="1"/>
</dbReference>
<evidence type="ECO:0000256" key="2">
    <source>
        <dbReference type="ARBA" id="ARBA00008683"/>
    </source>
</evidence>
<dbReference type="PANTHER" id="PTHR33209">
    <property type="entry name" value="PROTEASE 4"/>
    <property type="match status" value="1"/>
</dbReference>
<dbReference type="GO" id="GO:0008236">
    <property type="term" value="F:serine-type peptidase activity"/>
    <property type="evidence" value="ECO:0007669"/>
    <property type="project" value="UniProtKB-KW"/>
</dbReference>
<keyword evidence="5" id="KW-0720">Serine protease</keyword>
<dbReference type="Pfam" id="PF01343">
    <property type="entry name" value="Peptidase_S49"/>
    <property type="match status" value="2"/>
</dbReference>
<dbReference type="RefSeq" id="WP_091162297.1">
    <property type="nucleotide sequence ID" value="NZ_FNCG01000001.1"/>
</dbReference>
<name>A0A1G7N7B0_9SPHI</name>
<evidence type="ECO:0000256" key="7">
    <source>
        <dbReference type="PIRSR" id="PIRSR001217-1"/>
    </source>
</evidence>
<sequence>MKQFFKFVLATIVGVIISGIIIGVVGAVLVIGLIASAGSDKTVDVSPNSILYMSLKNQITERTPNNPLAGLDFLGLNEDKSIGLNDILADIKKAKTDDNIKGIYLDESYMTAGQATTEEIRNALIDFKKSGKFIVAYAEVYTQGFYYLASVADKVYINPKGIFEFHGFSSQTTFLKGALDKLGIEAQIIKVGTFKSAVEPLFLTKMSDANKLQVTSYLGSLYNHFLTGISKSRGLNRDSLFTYADNMRIQFPEDAYKLKLVDGLKYKDEILNDLKRRTGTDLKDDLKSVDLRDYAKSKNDDSDDKEDDSSSKNRIAIVYASGDITGGDGDDNSIGSETISKALRKARLDDKVKAVVLRVNSPGGSSLASDVIWREVKLIHEKKPIIVSMGDYAASGGYYISCAADSIIAQPNTITGSIGIFAVLPNMQKLFNDKLGVTFDGVKTGKYADLGDISRPLSPDERLILQNSVNRGYDEFTKAVAEGRGKTQAYINSIGQGRVWTGEQALKIGLVDRLGNINDAITSAAKKAKIKTYNIVSYPEQKSFFNKVGSGLSAEVQTRMVKNELGENYRVYQQIKGITQMMRTPQARLPYDLVIK</sequence>
<evidence type="ECO:0000256" key="1">
    <source>
        <dbReference type="ARBA" id="ARBA00004370"/>
    </source>
</evidence>
<keyword evidence="8" id="KW-1133">Transmembrane helix</keyword>
<dbReference type="InterPro" id="IPR029045">
    <property type="entry name" value="ClpP/crotonase-like_dom_sf"/>
</dbReference>
<dbReference type="Gene3D" id="3.90.226.10">
    <property type="entry name" value="2-enoyl-CoA Hydratase, Chain A, domain 1"/>
    <property type="match status" value="3"/>
</dbReference>
<feature type="active site" description="Proton donor/acceptor" evidence="7">
    <location>
        <position position="195"/>
    </location>
</feature>
<organism evidence="10 11">
    <name type="scientific">Mucilaginibacter gossypii</name>
    <dbReference type="NCBI Taxonomy" id="551996"/>
    <lineage>
        <taxon>Bacteria</taxon>
        <taxon>Pseudomonadati</taxon>
        <taxon>Bacteroidota</taxon>
        <taxon>Sphingobacteriia</taxon>
        <taxon>Sphingobacteriales</taxon>
        <taxon>Sphingobacteriaceae</taxon>
        <taxon>Mucilaginibacter</taxon>
    </lineage>
</organism>
<feature type="active site" description="Nucleophile" evidence="7">
    <location>
        <position position="395"/>
    </location>
</feature>
<evidence type="ECO:0000256" key="4">
    <source>
        <dbReference type="ARBA" id="ARBA00022801"/>
    </source>
</evidence>
<dbReference type="CDD" id="cd07018">
    <property type="entry name" value="S49_SppA_67K_type"/>
    <property type="match status" value="1"/>
</dbReference>
<dbReference type="Gene3D" id="6.20.330.10">
    <property type="match status" value="1"/>
</dbReference>
<dbReference type="PIRSF" id="PIRSF001217">
    <property type="entry name" value="Protease_4_SppA"/>
    <property type="match status" value="1"/>
</dbReference>
<evidence type="ECO:0000256" key="3">
    <source>
        <dbReference type="ARBA" id="ARBA00022670"/>
    </source>
</evidence>